<organism evidence="2 3">
    <name type="scientific">Gordonia phage Pupper</name>
    <dbReference type="NCBI Taxonomy" id="2571249"/>
    <lineage>
        <taxon>Viruses</taxon>
        <taxon>Duplodnaviria</taxon>
        <taxon>Heunggongvirae</taxon>
        <taxon>Uroviricota</taxon>
        <taxon>Caudoviricetes</taxon>
        <taxon>Puppervirus</taxon>
        <taxon>Puppervirus Pupper</taxon>
    </lineage>
</organism>
<feature type="region of interest" description="Disordered" evidence="1">
    <location>
        <begin position="94"/>
        <end position="118"/>
    </location>
</feature>
<keyword evidence="3" id="KW-1185">Reference proteome</keyword>
<feature type="compositionally biased region" description="Low complexity" evidence="1">
    <location>
        <begin position="162"/>
        <end position="172"/>
    </location>
</feature>
<dbReference type="Proteomes" id="UP000318375">
    <property type="component" value="Segment"/>
</dbReference>
<reference evidence="2 3" key="1">
    <citation type="submission" date="2019-05" db="EMBL/GenBank/DDBJ databases">
        <authorList>
            <person name="Pope W.H."/>
            <person name="Garlena R.A."/>
            <person name="Russell D.A."/>
            <person name="Jacobs-Sera D."/>
            <person name="Hatfull G.F."/>
        </authorList>
    </citation>
    <scope>NUCLEOTIDE SEQUENCE [LARGE SCALE GENOMIC DNA]</scope>
</reference>
<proteinExistence type="predicted"/>
<dbReference type="KEGG" id="vg:64766128"/>
<dbReference type="RefSeq" id="YP_010058897.1">
    <property type="nucleotide sequence ID" value="NC_054723.1"/>
</dbReference>
<gene>
    <name evidence="2" type="primary">109</name>
    <name evidence="2" type="ORF">SEA_PUPPER_109</name>
</gene>
<accession>A0A4Y6EKM8</accession>
<evidence type="ECO:0000256" key="1">
    <source>
        <dbReference type="SAM" id="MobiDB-lite"/>
    </source>
</evidence>
<name>A0A4Y6EKM8_9CAUD</name>
<feature type="compositionally biased region" description="Pro residues" evidence="1">
    <location>
        <begin position="173"/>
        <end position="184"/>
    </location>
</feature>
<feature type="region of interest" description="Disordered" evidence="1">
    <location>
        <begin position="162"/>
        <end position="225"/>
    </location>
</feature>
<dbReference type="EMBL" id="MK977695">
    <property type="protein sequence ID" value="QDF18595.1"/>
    <property type="molecule type" value="Genomic_DNA"/>
</dbReference>
<sequence>MARRVVTAREQVATLAPWRTAPVRTATVAQKIASWHLAEFDPMEMTQRLKQEFDDWAGPSGSKAGIGPWPKNLVKHWPYVEKFMKENYPAAHQGHDQGLEEAGPALDAGNYETGPEAVAKHGYDPAETAAAMLLLHRSGSPSSDTGGLNHQRLVDIYNKRQQMQRSYDQRQQSPPPQQQSPEPDPYASNPQFRGRPGIRPLKKSKQGKTATVEFPEHGHQIPNAPGPHPDRYWGEGGCGAMALAFKSMWPDLKVGMDVDDRDGTVNHAWVHDGKRSHDFMGTHDHPSAPAGGWNGATTHMDADPNHLAELMGINWSEDAPFDNDTVHEAATEINKHWLGGTSYDDDGHHYARRRTAEHDYRMDHAAPGPDSGFPLHQMSGSEALGGVPDDWHTHPQYYSYGEVSPRETKQVQQMYQRTNGNPHEMVDIYRALPHGKDDFHTGDWVTPSLEYARQHAMHPDDPAQDMPVIKSTVPAKHLFHNGDSYYEMGYHGPSHKGQVI</sequence>
<evidence type="ECO:0000313" key="3">
    <source>
        <dbReference type="Proteomes" id="UP000318375"/>
    </source>
</evidence>
<protein>
    <submittedName>
        <fullName evidence="2">Uncharacterized protein</fullName>
    </submittedName>
</protein>
<evidence type="ECO:0000313" key="2">
    <source>
        <dbReference type="EMBL" id="QDF18595.1"/>
    </source>
</evidence>
<dbReference type="GeneID" id="64766128"/>